<dbReference type="InterPro" id="IPR003018">
    <property type="entry name" value="GAF"/>
</dbReference>
<reference evidence="10" key="1">
    <citation type="submission" date="2025-08" db="UniProtKB">
        <authorList>
            <consortium name="RefSeq"/>
        </authorList>
    </citation>
    <scope>IDENTIFICATION</scope>
    <source>
        <tissue evidence="10">Muscle</tissue>
    </source>
</reference>
<protein>
    <recommendedName>
        <fullName evidence="7">Phosphodiesterase</fullName>
        <ecNumber evidence="7">3.1.4.-</ecNumber>
    </recommendedName>
</protein>
<evidence type="ECO:0000256" key="3">
    <source>
        <dbReference type="ARBA" id="ARBA00022723"/>
    </source>
</evidence>
<dbReference type="Gene3D" id="1.10.1300.10">
    <property type="entry name" value="3'5'-cyclic nucleotide phosphodiesterase, catalytic domain"/>
    <property type="match status" value="1"/>
</dbReference>
<gene>
    <name evidence="10" type="primary">LOC117233363</name>
</gene>
<dbReference type="InterPro" id="IPR023174">
    <property type="entry name" value="PDEase_CS"/>
</dbReference>
<dbReference type="PANTHER" id="PTHR11347">
    <property type="entry name" value="CYCLIC NUCLEOTIDE PHOSPHODIESTERASE"/>
    <property type="match status" value="1"/>
</dbReference>
<feature type="binding site" evidence="6">
    <location>
        <position position="485"/>
    </location>
    <ligand>
        <name>Zn(2+)</name>
        <dbReference type="ChEBI" id="CHEBI:29105"/>
        <label>2</label>
    </ligand>
</feature>
<evidence type="ECO:0000256" key="1">
    <source>
        <dbReference type="ARBA" id="ARBA00007648"/>
    </source>
</evidence>
<dbReference type="GeneID" id="117233363"/>
<dbReference type="InterPro" id="IPR023088">
    <property type="entry name" value="PDEase"/>
</dbReference>
<feature type="binding site" evidence="6">
    <location>
        <position position="446"/>
    </location>
    <ligand>
        <name>Zn(2+)</name>
        <dbReference type="ChEBI" id="CHEBI:29105"/>
        <label>1</label>
    </ligand>
</feature>
<dbReference type="CDD" id="cd00077">
    <property type="entry name" value="HDc"/>
    <property type="match status" value="1"/>
</dbReference>
<comment type="similarity">
    <text evidence="1 7">Belongs to the cyclic nucleotide phosphodiesterase family.</text>
</comment>
<dbReference type="AlphaFoldDB" id="A0A6J3KAE6"/>
<name>A0A6J3KAE6_9HYME</name>
<dbReference type="InterPro" id="IPR003607">
    <property type="entry name" value="HD/PDEase_dom"/>
</dbReference>
<evidence type="ECO:0000256" key="5">
    <source>
        <dbReference type="PIRSR" id="PIRSR623088-1"/>
    </source>
</evidence>
<keyword evidence="3 6" id="KW-0479">Metal-binding</keyword>
<proteinExistence type="inferred from homology"/>
<dbReference type="SMART" id="SM00065">
    <property type="entry name" value="GAF"/>
    <property type="match status" value="1"/>
</dbReference>
<dbReference type="Proteomes" id="UP000504631">
    <property type="component" value="Unplaced"/>
</dbReference>
<dbReference type="PROSITE" id="PS51845">
    <property type="entry name" value="PDEASE_I_2"/>
    <property type="match status" value="1"/>
</dbReference>
<dbReference type="GO" id="GO:0046872">
    <property type="term" value="F:metal ion binding"/>
    <property type="evidence" value="ECO:0007669"/>
    <property type="project" value="UniProtKB-KW"/>
</dbReference>
<dbReference type="InterPro" id="IPR002073">
    <property type="entry name" value="PDEase_catalytic_dom"/>
</dbReference>
<sequence length="613" mass="70743">MSSIDFNMPKTEQILLLLEELCSLSYPQVQQKLNKYIQTATDTKLSFLIPILVESEEMVIHVIGEKILDRELRFPVSNNVLRKAIQNRKPTTTDIAMLDEELLHHLQPICPVSNSFLTIPIQHPKQNHIALLVSLIDNDTENETTCKCAIVQECFKFCLRFLLNSFKCYEETRLKHQCQKLLAVSRKLFLHLGDFSDLLREIMAEARNLTNAERCSLFLLDPDQQDLVAKVFDGIAMKESVKEMRIPIGQGIAGHVATTGKVLNIRNAYEHPLFYRGVDEVTGFRTRNILCFPIRDESGITVIIGVAQLCNKKDGLYFDVFDEEVATAFSIYCGISIMHSIVYKKMQDAQARNKLSNEIMMYHMKVEEDVVQEILGCKDEHNIKDFNKFEFSPRGVPYKHMPCYTIKMFNDLGLINYWKLKLSTLTRFILYVKKGYRDAPYHNWIHAFSVAHFGYLLIQNLNLINENYMTHLEALVFLVSCLCHDIDHRGTNNAFQTKRSTVLASLYSSEGSVMERHHFAQTMCILNKEGCNIFENVNSEEYSEALDLLKNNILATDLACHFRTVGKQEEMVRSKFDQNDSERKRLFLNMLMTCCDLSDQTKQWKVSKKTAEI</sequence>
<dbReference type="FunFam" id="3.30.450.40:FF:000007">
    <property type="entry name" value="Phosphodiesterase"/>
    <property type="match status" value="1"/>
</dbReference>
<dbReference type="PRINTS" id="PR00387">
    <property type="entry name" value="PDIESTERASE1"/>
</dbReference>
<dbReference type="Pfam" id="PF00233">
    <property type="entry name" value="PDEase_I"/>
    <property type="match status" value="1"/>
</dbReference>
<feature type="binding site" evidence="6">
    <location>
        <position position="485"/>
    </location>
    <ligand>
        <name>Zn(2+)</name>
        <dbReference type="ChEBI" id="CHEBI:29105"/>
        <label>1</label>
    </ligand>
</feature>
<feature type="binding site" evidence="6">
    <location>
        <position position="596"/>
    </location>
    <ligand>
        <name>Zn(2+)</name>
        <dbReference type="ChEBI" id="CHEBI:29105"/>
        <label>1</label>
    </ligand>
</feature>
<keyword evidence="2" id="KW-0140">cGMP</keyword>
<dbReference type="SUPFAM" id="SSF55781">
    <property type="entry name" value="GAF domain-like"/>
    <property type="match status" value="2"/>
</dbReference>
<dbReference type="SUPFAM" id="SSF109604">
    <property type="entry name" value="HD-domain/PDEase-like"/>
    <property type="match status" value="1"/>
</dbReference>
<dbReference type="EC" id="3.1.4.-" evidence="7"/>
<evidence type="ECO:0000313" key="9">
    <source>
        <dbReference type="Proteomes" id="UP000504631"/>
    </source>
</evidence>
<evidence type="ECO:0000259" key="8">
    <source>
        <dbReference type="PROSITE" id="PS51845"/>
    </source>
</evidence>
<keyword evidence="4 7" id="KW-0378">Hydrolase</keyword>
<dbReference type="InterPro" id="IPR029016">
    <property type="entry name" value="GAF-like_dom_sf"/>
</dbReference>
<evidence type="ECO:0000256" key="4">
    <source>
        <dbReference type="ARBA" id="ARBA00022801"/>
    </source>
</evidence>
<dbReference type="Gene3D" id="3.30.450.40">
    <property type="match status" value="2"/>
</dbReference>
<dbReference type="SMART" id="SM00471">
    <property type="entry name" value="HDc"/>
    <property type="match status" value="1"/>
</dbReference>
<evidence type="ECO:0000256" key="2">
    <source>
        <dbReference type="ARBA" id="ARBA00022535"/>
    </source>
</evidence>
<comment type="cofactor">
    <cofactor evidence="7">
        <name>a divalent metal cation</name>
        <dbReference type="ChEBI" id="CHEBI:60240"/>
    </cofactor>
    <text evidence="7">Binds 2 divalent metal cations per subunit. Site 1 may preferentially bind zinc ions, while site 2 has a preference for magnesium and/or manganese ions.</text>
</comment>
<dbReference type="InterPro" id="IPR036971">
    <property type="entry name" value="PDEase_catalytic_dom_sf"/>
</dbReference>
<feature type="binding site" evidence="6">
    <location>
        <position position="484"/>
    </location>
    <ligand>
        <name>Zn(2+)</name>
        <dbReference type="ChEBI" id="CHEBI:29105"/>
        <label>1</label>
    </ligand>
</feature>
<organism evidence="9 10">
    <name type="scientific">Bombus vosnesenskii</name>
    <dbReference type="NCBI Taxonomy" id="207650"/>
    <lineage>
        <taxon>Eukaryota</taxon>
        <taxon>Metazoa</taxon>
        <taxon>Ecdysozoa</taxon>
        <taxon>Arthropoda</taxon>
        <taxon>Hexapoda</taxon>
        <taxon>Insecta</taxon>
        <taxon>Pterygota</taxon>
        <taxon>Neoptera</taxon>
        <taxon>Endopterygota</taxon>
        <taxon>Hymenoptera</taxon>
        <taxon>Apocrita</taxon>
        <taxon>Aculeata</taxon>
        <taxon>Apoidea</taxon>
        <taxon>Anthophila</taxon>
        <taxon>Apidae</taxon>
        <taxon>Bombus</taxon>
        <taxon>Pyrobombus</taxon>
    </lineage>
</organism>
<accession>A0A6J3KAE6</accession>
<evidence type="ECO:0000256" key="7">
    <source>
        <dbReference type="RuleBase" id="RU363067"/>
    </source>
</evidence>
<dbReference type="Pfam" id="PF01590">
    <property type="entry name" value="GAF"/>
    <property type="match status" value="1"/>
</dbReference>
<evidence type="ECO:0000256" key="6">
    <source>
        <dbReference type="PIRSR" id="PIRSR623088-3"/>
    </source>
</evidence>
<dbReference type="GO" id="GO:0004114">
    <property type="term" value="F:3',5'-cyclic-nucleotide phosphodiesterase activity"/>
    <property type="evidence" value="ECO:0007669"/>
    <property type="project" value="InterPro"/>
</dbReference>
<evidence type="ECO:0000313" key="10">
    <source>
        <dbReference type="RefSeq" id="XP_033349476.1"/>
    </source>
</evidence>
<dbReference type="RefSeq" id="XP_033349476.1">
    <property type="nucleotide sequence ID" value="XM_033493585.1"/>
</dbReference>
<dbReference type="PROSITE" id="PS00126">
    <property type="entry name" value="PDEASE_I_1"/>
    <property type="match status" value="1"/>
</dbReference>
<keyword evidence="9" id="KW-1185">Reference proteome</keyword>
<feature type="active site" description="Proton donor" evidence="5">
    <location>
        <position position="442"/>
    </location>
</feature>
<feature type="domain" description="PDEase" evidence="8">
    <location>
        <begin position="363"/>
        <end position="613"/>
    </location>
</feature>
<dbReference type="GO" id="GO:0007165">
    <property type="term" value="P:signal transduction"/>
    <property type="evidence" value="ECO:0007669"/>
    <property type="project" value="InterPro"/>
</dbReference>